<protein>
    <recommendedName>
        <fullName evidence="4">SPOR domain-containing protein</fullName>
    </recommendedName>
</protein>
<name>A1ZEF7_MICM2</name>
<dbReference type="AlphaFoldDB" id="A1ZEF7"/>
<proteinExistence type="predicted"/>
<feature type="coiled-coil region" evidence="1">
    <location>
        <begin position="56"/>
        <end position="104"/>
    </location>
</feature>
<evidence type="ECO:0008006" key="4">
    <source>
        <dbReference type="Google" id="ProtNLM"/>
    </source>
</evidence>
<gene>
    <name evidence="2" type="ORF">M23134_04298</name>
</gene>
<comment type="caution">
    <text evidence="2">The sequence shown here is derived from an EMBL/GenBank/DDBJ whole genome shotgun (WGS) entry which is preliminary data.</text>
</comment>
<keyword evidence="3" id="KW-1185">Reference proteome</keyword>
<accession>A1ZEF7</accession>
<sequence length="210" mass="24257">MVLAAIVLCSTGVTTYAQELSKAEKRAISKEIKGLNRNLEGFRKMLLQEGELDKKIKEKTVEITNKRAEIDKKQKELRDKKIAVQALHDEIKALNKTQKEVNATPQRTTVSSSDTTFKVIIGSYTTKNFSEFANKHKSFVIAPYENPKDNKTYYRYCLGYFTSYWEALYFQKYLAKIMNREGEKYQPYVVGYANDKIIIDVRDLLNKLGL</sequence>
<dbReference type="EMBL" id="AAWS01000003">
    <property type="protein sequence ID" value="EAY31465.1"/>
    <property type="molecule type" value="Genomic_DNA"/>
</dbReference>
<reference evidence="2 3" key="1">
    <citation type="submission" date="2007-01" db="EMBL/GenBank/DDBJ databases">
        <authorList>
            <person name="Haygood M."/>
            <person name="Podell S."/>
            <person name="Anderson C."/>
            <person name="Hopkinson B."/>
            <person name="Roe K."/>
            <person name="Barbeau K."/>
            <person name="Gaasterland T."/>
            <person name="Ferriera S."/>
            <person name="Johnson J."/>
            <person name="Kravitz S."/>
            <person name="Beeson K."/>
            <person name="Sutton G."/>
            <person name="Rogers Y.-H."/>
            <person name="Friedman R."/>
            <person name="Frazier M."/>
            <person name="Venter J.C."/>
        </authorList>
    </citation>
    <scope>NUCLEOTIDE SEQUENCE [LARGE SCALE GENOMIC DNA]</scope>
    <source>
        <strain evidence="2 3">ATCC 23134</strain>
    </source>
</reference>
<organism evidence="2 3">
    <name type="scientific">Microscilla marina ATCC 23134</name>
    <dbReference type="NCBI Taxonomy" id="313606"/>
    <lineage>
        <taxon>Bacteria</taxon>
        <taxon>Pseudomonadati</taxon>
        <taxon>Bacteroidota</taxon>
        <taxon>Cytophagia</taxon>
        <taxon>Cytophagales</taxon>
        <taxon>Microscillaceae</taxon>
        <taxon>Microscilla</taxon>
    </lineage>
</organism>
<evidence type="ECO:0000313" key="2">
    <source>
        <dbReference type="EMBL" id="EAY31465.1"/>
    </source>
</evidence>
<evidence type="ECO:0000313" key="3">
    <source>
        <dbReference type="Proteomes" id="UP000004095"/>
    </source>
</evidence>
<keyword evidence="1" id="KW-0175">Coiled coil</keyword>
<dbReference type="Proteomes" id="UP000004095">
    <property type="component" value="Unassembled WGS sequence"/>
</dbReference>
<evidence type="ECO:0000256" key="1">
    <source>
        <dbReference type="SAM" id="Coils"/>
    </source>
</evidence>